<protein>
    <submittedName>
        <fullName evidence="3">HET-domain-containing protein</fullName>
    </submittedName>
</protein>
<accession>A0A6A6U9G8</accession>
<dbReference type="InterPro" id="IPR010730">
    <property type="entry name" value="HET"/>
</dbReference>
<dbReference type="Pfam" id="PF06985">
    <property type="entry name" value="HET"/>
    <property type="match status" value="1"/>
</dbReference>
<dbReference type="OrthoDB" id="5428863at2759"/>
<evidence type="ECO:0000313" key="4">
    <source>
        <dbReference type="Proteomes" id="UP000799302"/>
    </source>
</evidence>
<dbReference type="PANTHER" id="PTHR33112:SF1">
    <property type="entry name" value="HETEROKARYON INCOMPATIBILITY DOMAIN-CONTAINING PROTEIN"/>
    <property type="match status" value="1"/>
</dbReference>
<dbReference type="PANTHER" id="PTHR33112">
    <property type="entry name" value="DOMAIN PROTEIN, PUTATIVE-RELATED"/>
    <property type="match status" value="1"/>
</dbReference>
<dbReference type="EMBL" id="MU004237">
    <property type="protein sequence ID" value="KAF2667953.1"/>
    <property type="molecule type" value="Genomic_DNA"/>
</dbReference>
<proteinExistence type="predicted"/>
<evidence type="ECO:0000259" key="2">
    <source>
        <dbReference type="Pfam" id="PF06985"/>
    </source>
</evidence>
<gene>
    <name evidence="3" type="ORF">BT63DRAFT_305620</name>
</gene>
<reference evidence="3" key="1">
    <citation type="journal article" date="2020" name="Stud. Mycol.">
        <title>101 Dothideomycetes genomes: a test case for predicting lifestyles and emergence of pathogens.</title>
        <authorList>
            <person name="Haridas S."/>
            <person name="Albert R."/>
            <person name="Binder M."/>
            <person name="Bloem J."/>
            <person name="Labutti K."/>
            <person name="Salamov A."/>
            <person name="Andreopoulos B."/>
            <person name="Baker S."/>
            <person name="Barry K."/>
            <person name="Bills G."/>
            <person name="Bluhm B."/>
            <person name="Cannon C."/>
            <person name="Castanera R."/>
            <person name="Culley D."/>
            <person name="Daum C."/>
            <person name="Ezra D."/>
            <person name="Gonzalez J."/>
            <person name="Henrissat B."/>
            <person name="Kuo A."/>
            <person name="Liang C."/>
            <person name="Lipzen A."/>
            <person name="Lutzoni F."/>
            <person name="Magnuson J."/>
            <person name="Mondo S."/>
            <person name="Nolan M."/>
            <person name="Ohm R."/>
            <person name="Pangilinan J."/>
            <person name="Park H.-J."/>
            <person name="Ramirez L."/>
            <person name="Alfaro M."/>
            <person name="Sun H."/>
            <person name="Tritt A."/>
            <person name="Yoshinaga Y."/>
            <person name="Zwiers L.-H."/>
            <person name="Turgeon B."/>
            <person name="Goodwin S."/>
            <person name="Spatafora J."/>
            <person name="Crous P."/>
            <person name="Grigoriev I."/>
        </authorList>
    </citation>
    <scope>NUCLEOTIDE SEQUENCE</scope>
    <source>
        <strain evidence="3">CBS 115976</strain>
    </source>
</reference>
<feature type="domain" description="Heterokaryon incompatibility" evidence="2">
    <location>
        <begin position="231"/>
        <end position="376"/>
    </location>
</feature>
<evidence type="ECO:0000256" key="1">
    <source>
        <dbReference type="SAM" id="MobiDB-lite"/>
    </source>
</evidence>
<keyword evidence="4" id="KW-1185">Reference proteome</keyword>
<organism evidence="3 4">
    <name type="scientific">Microthyrium microscopicum</name>
    <dbReference type="NCBI Taxonomy" id="703497"/>
    <lineage>
        <taxon>Eukaryota</taxon>
        <taxon>Fungi</taxon>
        <taxon>Dikarya</taxon>
        <taxon>Ascomycota</taxon>
        <taxon>Pezizomycotina</taxon>
        <taxon>Dothideomycetes</taxon>
        <taxon>Dothideomycetes incertae sedis</taxon>
        <taxon>Microthyriales</taxon>
        <taxon>Microthyriaceae</taxon>
        <taxon>Microthyrium</taxon>
    </lineage>
</organism>
<sequence>MPEPAKGLEERLPPDERHRPSLKSSDIPLTVHSDEDAEDDTDCVEEAQLTTQKRPPYSSIGGSNLCERCQKIDFELIFNVDMSLIQSRIQPWEYSSILVPEVIGEHSSKTCLLCRTSWDDRFALSLVSYLERDRTINFGECSDELRAKDIRRLCVNKYDYFDLIKDDWDEALLFKPRIVADQDNFDQAREWLNFCSSHHRVCQERENLSIGLKLIDCETYHIVAAREDTAYVALSYVWGTPSERSRDLSVEDVGRDPIDTDTPKYSRTIRDAMYATRALGHRYLWVDKHCIDQHNLEERHKFVSQMDVIYKAADVTIIAASGKDCHAGLPGINGSPRSQRAHVAKHGKFSIIPADGKTRAAIQDSTWASRGWTFQEAVLSARRLVFTERELYYECNAMNCCESMAPNLSALHKPGMSDSFSWCPPGLFSGIIPPNDARNSLKNKPTPVTMYTNLIMQYTERTLTYEEDRPKAFQGIMAHVRKIGIHQLWGTCCFASENSSALSAKSEVYTSFTQCLMWSGIPKYINLAAIDHISIPSWSWMGWTGKILFRPHEILECEIQSIKIELHSQPPIDLATYYSETLMRPSNHLPNLAIQPTVILLEAYFVDPGDLTFMDHSTPIRLFNESYLHFNVHRGIRTERTIYDLLLSRTLELFLICSDFDRKGQSEDDPGYTYLMVVENHPGFALRAGTCRTFSLKASLIKQKGCLKTIRLA</sequence>
<feature type="compositionally biased region" description="Basic and acidic residues" evidence="1">
    <location>
        <begin position="1"/>
        <end position="19"/>
    </location>
</feature>
<name>A0A6A6U9G8_9PEZI</name>
<evidence type="ECO:0000313" key="3">
    <source>
        <dbReference type="EMBL" id="KAF2667953.1"/>
    </source>
</evidence>
<dbReference type="AlphaFoldDB" id="A0A6A6U9G8"/>
<dbReference type="Proteomes" id="UP000799302">
    <property type="component" value="Unassembled WGS sequence"/>
</dbReference>
<feature type="region of interest" description="Disordered" evidence="1">
    <location>
        <begin position="1"/>
        <end position="40"/>
    </location>
</feature>